<dbReference type="Gene3D" id="2.30.42.10">
    <property type="match status" value="1"/>
</dbReference>
<dbReference type="SUPFAM" id="SSF50494">
    <property type="entry name" value="Trypsin-like serine proteases"/>
    <property type="match status" value="1"/>
</dbReference>
<dbReference type="GO" id="GO:0004252">
    <property type="term" value="F:serine-type endopeptidase activity"/>
    <property type="evidence" value="ECO:0007669"/>
    <property type="project" value="InterPro"/>
</dbReference>
<gene>
    <name evidence="7" type="ORF">BKA21_003378</name>
    <name evidence="6" type="ORF">Col01nite_21240</name>
</gene>
<evidence type="ECO:0000259" key="5">
    <source>
        <dbReference type="PROSITE" id="PS50106"/>
    </source>
</evidence>
<feature type="region of interest" description="Disordered" evidence="3">
    <location>
        <begin position="1"/>
        <end position="34"/>
    </location>
</feature>
<evidence type="ECO:0000256" key="1">
    <source>
        <dbReference type="ARBA" id="ARBA00022670"/>
    </source>
</evidence>
<keyword evidence="9" id="KW-1185">Reference proteome</keyword>
<dbReference type="Pfam" id="PF13180">
    <property type="entry name" value="PDZ_2"/>
    <property type="match status" value="1"/>
</dbReference>
<dbReference type="InterPro" id="IPR033116">
    <property type="entry name" value="TRYPSIN_SER"/>
</dbReference>
<dbReference type="PANTHER" id="PTHR43343">
    <property type="entry name" value="PEPTIDASE S12"/>
    <property type="match status" value="1"/>
</dbReference>
<dbReference type="InterPro" id="IPR051201">
    <property type="entry name" value="Chloro_Bact_Ser_Proteases"/>
</dbReference>
<organism evidence="7 8">
    <name type="scientific">Cellulomonas oligotrophica</name>
    <dbReference type="NCBI Taxonomy" id="931536"/>
    <lineage>
        <taxon>Bacteria</taxon>
        <taxon>Bacillati</taxon>
        <taxon>Actinomycetota</taxon>
        <taxon>Actinomycetes</taxon>
        <taxon>Micrococcales</taxon>
        <taxon>Cellulomonadaceae</taxon>
        <taxon>Cellulomonas</taxon>
    </lineage>
</organism>
<dbReference type="PROSITE" id="PS00135">
    <property type="entry name" value="TRYPSIN_SER"/>
    <property type="match status" value="1"/>
</dbReference>
<proteinExistence type="predicted"/>
<dbReference type="InterPro" id="IPR001478">
    <property type="entry name" value="PDZ"/>
</dbReference>
<dbReference type="Pfam" id="PF13365">
    <property type="entry name" value="Trypsin_2"/>
    <property type="match status" value="1"/>
</dbReference>
<dbReference type="PROSITE" id="PS50106">
    <property type="entry name" value="PDZ"/>
    <property type="match status" value="1"/>
</dbReference>
<protein>
    <submittedName>
        <fullName evidence="7">S1-C subfamily serine protease</fullName>
    </submittedName>
</protein>
<dbReference type="InterPro" id="IPR036034">
    <property type="entry name" value="PDZ_sf"/>
</dbReference>
<evidence type="ECO:0000313" key="6">
    <source>
        <dbReference type="EMBL" id="GIG32965.1"/>
    </source>
</evidence>
<dbReference type="CDD" id="cd06779">
    <property type="entry name" value="cpPDZ_Deg_HtrA-like"/>
    <property type="match status" value="1"/>
</dbReference>
<feature type="transmembrane region" description="Helical" evidence="4">
    <location>
        <begin position="45"/>
        <end position="67"/>
    </location>
</feature>
<evidence type="ECO:0000313" key="7">
    <source>
        <dbReference type="EMBL" id="NYD87829.1"/>
    </source>
</evidence>
<feature type="compositionally biased region" description="Low complexity" evidence="3">
    <location>
        <begin position="90"/>
        <end position="100"/>
    </location>
</feature>
<dbReference type="GO" id="GO:0006508">
    <property type="term" value="P:proteolysis"/>
    <property type="evidence" value="ECO:0007669"/>
    <property type="project" value="UniProtKB-KW"/>
</dbReference>
<keyword evidence="2" id="KW-0378">Hydrolase</keyword>
<feature type="region of interest" description="Disordered" evidence="3">
    <location>
        <begin position="72"/>
        <end position="138"/>
    </location>
</feature>
<feature type="domain" description="PDZ" evidence="5">
    <location>
        <begin position="348"/>
        <end position="410"/>
    </location>
</feature>
<keyword evidence="4" id="KW-1133">Transmembrane helix</keyword>
<dbReference type="EMBL" id="BONN01000005">
    <property type="protein sequence ID" value="GIG32965.1"/>
    <property type="molecule type" value="Genomic_DNA"/>
</dbReference>
<feature type="compositionally biased region" description="Low complexity" evidence="3">
    <location>
        <begin position="72"/>
        <end position="82"/>
    </location>
</feature>
<keyword evidence="4" id="KW-0472">Membrane</keyword>
<sequence>MTEQQNVSTAPGAEPGAQGALAAPVPHEGAPAPVRTQRRVGQLPLVLTTVAALAVGLVAGGGVAYAATHPDATASTTSTTDTATDDATTDDGSAADDGTAVPPGWSEGTLPGQGTLPDAGSSGSADGSSSTQTTTAATDEQQVGVVVIDTTLGYSGGEAAGTGMVLTSDGLVLTNHHVIEGATEITVTIESTGETYTATVLGYDASADVALLQLDGASGLDTVALDDDGGVTTGDEVTAVGNANGGGELLAAAGAVTATDQTMTASTSSSGDSETLSGLIEFEAAVVSGDSGGPLVDDEGEVVGMTTAASTGGTYTVAYAVDVQDALAIVTQIQTGEETDTVTVGYPGFLGVQLASGTGSGFGPGGQGDPFAETATGAVVGGVIDGTPAAEAGLAAGDTITAVDGQAVTSADDLSTIMSGYDPDDEVTVTWTSGTTGEQQEATVTLAQGPVA</sequence>
<evidence type="ECO:0000313" key="8">
    <source>
        <dbReference type="Proteomes" id="UP000577956"/>
    </source>
</evidence>
<dbReference type="SMART" id="SM00228">
    <property type="entry name" value="PDZ"/>
    <property type="match status" value="1"/>
</dbReference>
<dbReference type="EMBL" id="JACCBK010000001">
    <property type="protein sequence ID" value="NYD87829.1"/>
    <property type="molecule type" value="Genomic_DNA"/>
</dbReference>
<keyword evidence="4" id="KW-0812">Transmembrane</keyword>
<accession>A0A7Y9K0F8</accession>
<dbReference type="SUPFAM" id="SSF50156">
    <property type="entry name" value="PDZ domain-like"/>
    <property type="match status" value="1"/>
</dbReference>
<evidence type="ECO:0000313" key="9">
    <source>
        <dbReference type="Proteomes" id="UP000618382"/>
    </source>
</evidence>
<dbReference type="PANTHER" id="PTHR43343:SF3">
    <property type="entry name" value="PROTEASE DO-LIKE 8, CHLOROPLASTIC"/>
    <property type="match status" value="1"/>
</dbReference>
<evidence type="ECO:0000256" key="2">
    <source>
        <dbReference type="ARBA" id="ARBA00022801"/>
    </source>
</evidence>
<reference evidence="7 8" key="1">
    <citation type="submission" date="2020-07" db="EMBL/GenBank/DDBJ databases">
        <title>Sequencing the genomes of 1000 actinobacteria strains.</title>
        <authorList>
            <person name="Klenk H.-P."/>
        </authorList>
    </citation>
    <scope>NUCLEOTIDE SEQUENCE [LARGE SCALE GENOMIC DNA]</scope>
    <source>
        <strain evidence="7 8">DSM 24482</strain>
    </source>
</reference>
<dbReference type="InterPro" id="IPR001940">
    <property type="entry name" value="Peptidase_S1C"/>
</dbReference>
<evidence type="ECO:0000256" key="3">
    <source>
        <dbReference type="SAM" id="MobiDB-lite"/>
    </source>
</evidence>
<comment type="caution">
    <text evidence="7">The sequence shown here is derived from an EMBL/GenBank/DDBJ whole genome shotgun (WGS) entry which is preliminary data.</text>
</comment>
<dbReference type="Proteomes" id="UP000618382">
    <property type="component" value="Unassembled WGS sequence"/>
</dbReference>
<dbReference type="Proteomes" id="UP000577956">
    <property type="component" value="Unassembled WGS sequence"/>
</dbReference>
<dbReference type="AlphaFoldDB" id="A0A7Y9K0F8"/>
<dbReference type="InterPro" id="IPR009003">
    <property type="entry name" value="Peptidase_S1_PA"/>
</dbReference>
<keyword evidence="1 7" id="KW-0645">Protease</keyword>
<dbReference type="PRINTS" id="PR00834">
    <property type="entry name" value="PROTEASES2C"/>
</dbReference>
<evidence type="ECO:0000256" key="4">
    <source>
        <dbReference type="SAM" id="Phobius"/>
    </source>
</evidence>
<feature type="compositionally biased region" description="Low complexity" evidence="3">
    <location>
        <begin position="118"/>
        <end position="138"/>
    </location>
</feature>
<dbReference type="RefSeq" id="WP_140460144.1">
    <property type="nucleotide sequence ID" value="NZ_BAABFI010000013.1"/>
</dbReference>
<reference evidence="6 9" key="2">
    <citation type="submission" date="2021-01" db="EMBL/GenBank/DDBJ databases">
        <title>Whole genome shotgun sequence of Cellulomonas oligotrophica NBRC 109435.</title>
        <authorList>
            <person name="Komaki H."/>
            <person name="Tamura T."/>
        </authorList>
    </citation>
    <scope>NUCLEOTIDE SEQUENCE [LARGE SCALE GENOMIC DNA]</scope>
    <source>
        <strain evidence="6 9">NBRC 109435</strain>
    </source>
</reference>
<dbReference type="Gene3D" id="2.40.10.120">
    <property type="match status" value="1"/>
</dbReference>
<name>A0A7Y9K0F8_9CELL</name>